<dbReference type="EMBL" id="OW240914">
    <property type="protein sequence ID" value="CAH2275578.1"/>
    <property type="molecule type" value="Genomic_DNA"/>
</dbReference>
<feature type="non-terminal residue" evidence="2">
    <location>
        <position position="110"/>
    </location>
</feature>
<feature type="compositionally biased region" description="Polar residues" evidence="1">
    <location>
        <begin position="1"/>
        <end position="10"/>
    </location>
</feature>
<evidence type="ECO:0000313" key="2">
    <source>
        <dbReference type="EMBL" id="CAH2275578.1"/>
    </source>
</evidence>
<dbReference type="AlphaFoldDB" id="A0AAD1RQG7"/>
<keyword evidence="3" id="KW-1185">Reference proteome</keyword>
<gene>
    <name evidence="2" type="ORF">PECUL_23A022512</name>
</gene>
<sequence>MESESENIVSHYSVGHASDQSDGHQKELSDSTTLLSDVESICHWLRCLITNMGLDPLSGYVFSPLALILRETFPPPTPASFQDFSDPIMETICLESSPKSGSSNPPHFHT</sequence>
<name>A0AAD1RQG7_PELCU</name>
<dbReference type="Proteomes" id="UP001295444">
    <property type="component" value="Chromosome 03"/>
</dbReference>
<feature type="compositionally biased region" description="Basic and acidic residues" evidence="1">
    <location>
        <begin position="19"/>
        <end position="29"/>
    </location>
</feature>
<accession>A0AAD1RQG7</accession>
<feature type="region of interest" description="Disordered" evidence="1">
    <location>
        <begin position="1"/>
        <end position="30"/>
    </location>
</feature>
<reference evidence="2" key="1">
    <citation type="submission" date="2022-03" db="EMBL/GenBank/DDBJ databases">
        <authorList>
            <person name="Alioto T."/>
            <person name="Alioto T."/>
            <person name="Gomez Garrido J."/>
        </authorList>
    </citation>
    <scope>NUCLEOTIDE SEQUENCE</scope>
</reference>
<proteinExistence type="predicted"/>
<organism evidence="2 3">
    <name type="scientific">Pelobates cultripes</name>
    <name type="common">Western spadefoot toad</name>
    <dbReference type="NCBI Taxonomy" id="61616"/>
    <lineage>
        <taxon>Eukaryota</taxon>
        <taxon>Metazoa</taxon>
        <taxon>Chordata</taxon>
        <taxon>Craniata</taxon>
        <taxon>Vertebrata</taxon>
        <taxon>Euteleostomi</taxon>
        <taxon>Amphibia</taxon>
        <taxon>Batrachia</taxon>
        <taxon>Anura</taxon>
        <taxon>Pelobatoidea</taxon>
        <taxon>Pelobatidae</taxon>
        <taxon>Pelobates</taxon>
    </lineage>
</organism>
<protein>
    <submittedName>
        <fullName evidence="2">Uncharacterized protein</fullName>
    </submittedName>
</protein>
<evidence type="ECO:0000313" key="3">
    <source>
        <dbReference type="Proteomes" id="UP001295444"/>
    </source>
</evidence>
<evidence type="ECO:0000256" key="1">
    <source>
        <dbReference type="SAM" id="MobiDB-lite"/>
    </source>
</evidence>